<evidence type="ECO:0000256" key="3">
    <source>
        <dbReference type="ARBA" id="ARBA00022553"/>
    </source>
</evidence>
<sequence>MRGIGGAVIGARLLAGGGAGLVLVAGAVHAASATTPAHPHNWITAIVHCLLGERLVAYARRNPVGWAVLAMGVCGAAATGVAAWPDQRWVVWVGSWVWWPTYSLLPVVLLLFPTGRPPGRWWWAAVLVAGVGVVLPPVGIGWASWAEPATFWEGVFGGTARRGVAVALSAFGFAAFAVALVAAVASLVVRWHRARGSQRRVVRWALVGALVVVPALVLELASGAAWGAWLMAAAAFPVAVVIVIVRHGLYDIELVLHRTLLYGLLGASLIGGYTAIAVATTTAVPTGGNVLATVAVVAALAPLHRLLQGALNRWLFGDRADPYRALVELGRTLAHPLRPNELLPTLAAWVGRALKLPYVAVHLEGAESTPSAVHGRSCGGQRYQVELWHGGERTGVLVAEARARDERLTARERRLLEDMAGQAAPAAHAARLALALREADDRFERRRREDLHRISNDLHDTIGPSVVGIRKQVSAVLRAVDDADGRTRRRLADVVADLETLTDTVRRVSRHVQALDLRLGLVHAVCRQAERFDGEPAVRVVHAGRFDDIPPAVELAAFLVVSEALANVAHHAEAANCVIDLVRTPTWLRLVVTDDGRGMPERPTRGVGLVSMRERCQDLGGEFHVERASPGTRVTARIPLGPR</sequence>
<dbReference type="GO" id="GO:0046983">
    <property type="term" value="F:protein dimerization activity"/>
    <property type="evidence" value="ECO:0007669"/>
    <property type="project" value="InterPro"/>
</dbReference>
<gene>
    <name evidence="11" type="ORF">GCM10010185_47320</name>
</gene>
<feature type="transmembrane region" description="Helical" evidence="9">
    <location>
        <begin position="226"/>
        <end position="249"/>
    </location>
</feature>
<keyword evidence="7" id="KW-0067">ATP-binding</keyword>
<evidence type="ECO:0000256" key="6">
    <source>
        <dbReference type="ARBA" id="ARBA00022777"/>
    </source>
</evidence>
<dbReference type="EC" id="2.7.13.3" evidence="2"/>
<dbReference type="CDD" id="cd16917">
    <property type="entry name" value="HATPase_UhpB-NarQ-NarX-like"/>
    <property type="match status" value="1"/>
</dbReference>
<keyword evidence="9" id="KW-1133">Transmembrane helix</keyword>
<dbReference type="InterPro" id="IPR011712">
    <property type="entry name" value="Sig_transdc_His_kin_sub3_dim/P"/>
</dbReference>
<feature type="transmembrane region" description="Helical" evidence="9">
    <location>
        <begin position="165"/>
        <end position="189"/>
    </location>
</feature>
<dbReference type="InterPro" id="IPR036890">
    <property type="entry name" value="HATPase_C_sf"/>
</dbReference>
<dbReference type="PANTHER" id="PTHR24421">
    <property type="entry name" value="NITRATE/NITRITE SENSOR PROTEIN NARX-RELATED"/>
    <property type="match status" value="1"/>
</dbReference>
<comment type="catalytic activity">
    <reaction evidence="1">
        <text>ATP + protein L-histidine = ADP + protein N-phospho-L-histidine.</text>
        <dbReference type="EC" id="2.7.13.3"/>
    </reaction>
</comment>
<proteinExistence type="predicted"/>
<feature type="transmembrane region" description="Helical" evidence="9">
    <location>
        <begin position="201"/>
        <end position="220"/>
    </location>
</feature>
<dbReference type="InterPro" id="IPR050482">
    <property type="entry name" value="Sensor_HK_TwoCompSys"/>
</dbReference>
<evidence type="ECO:0000313" key="12">
    <source>
        <dbReference type="Proteomes" id="UP000639606"/>
    </source>
</evidence>
<evidence type="ECO:0000256" key="1">
    <source>
        <dbReference type="ARBA" id="ARBA00000085"/>
    </source>
</evidence>
<reference evidence="11" key="2">
    <citation type="submission" date="2020-09" db="EMBL/GenBank/DDBJ databases">
        <authorList>
            <person name="Sun Q."/>
            <person name="Ohkuma M."/>
        </authorList>
    </citation>
    <scope>NUCLEOTIDE SEQUENCE</scope>
    <source>
        <strain evidence="11">JCM 3313</strain>
    </source>
</reference>
<feature type="domain" description="Histidine kinase/HSP90-like ATPase" evidence="10">
    <location>
        <begin position="552"/>
        <end position="642"/>
    </location>
</feature>
<dbReference type="Gene3D" id="3.30.565.10">
    <property type="entry name" value="Histidine kinase-like ATPase, C-terminal domain"/>
    <property type="match status" value="1"/>
</dbReference>
<keyword evidence="6" id="KW-0418">Kinase</keyword>
<dbReference type="Pfam" id="PF07730">
    <property type="entry name" value="HisKA_3"/>
    <property type="match status" value="1"/>
</dbReference>
<protein>
    <recommendedName>
        <fullName evidence="2">histidine kinase</fullName>
        <ecNumber evidence="2">2.7.13.3</ecNumber>
    </recommendedName>
</protein>
<evidence type="ECO:0000313" key="11">
    <source>
        <dbReference type="EMBL" id="GGP68872.1"/>
    </source>
</evidence>
<keyword evidence="9" id="KW-0472">Membrane</keyword>
<feature type="transmembrane region" description="Helical" evidence="9">
    <location>
        <begin position="64"/>
        <end position="84"/>
    </location>
</feature>
<dbReference type="SMART" id="SM00387">
    <property type="entry name" value="HATPase_c"/>
    <property type="match status" value="1"/>
</dbReference>
<dbReference type="EMBL" id="BMRG01000010">
    <property type="protein sequence ID" value="GGP68872.1"/>
    <property type="molecule type" value="Genomic_DNA"/>
</dbReference>
<evidence type="ECO:0000256" key="9">
    <source>
        <dbReference type="SAM" id="Phobius"/>
    </source>
</evidence>
<evidence type="ECO:0000256" key="7">
    <source>
        <dbReference type="ARBA" id="ARBA00022840"/>
    </source>
</evidence>
<keyword evidence="12" id="KW-1185">Reference proteome</keyword>
<dbReference type="Pfam" id="PF02518">
    <property type="entry name" value="HATPase_c"/>
    <property type="match status" value="1"/>
</dbReference>
<accession>A0A918EEX1</accession>
<dbReference type="GO" id="GO:0000155">
    <property type="term" value="F:phosphorelay sensor kinase activity"/>
    <property type="evidence" value="ECO:0007669"/>
    <property type="project" value="InterPro"/>
</dbReference>
<evidence type="ECO:0000259" key="10">
    <source>
        <dbReference type="SMART" id="SM00387"/>
    </source>
</evidence>
<keyword evidence="3" id="KW-0597">Phosphoprotein</keyword>
<evidence type="ECO:0000256" key="2">
    <source>
        <dbReference type="ARBA" id="ARBA00012438"/>
    </source>
</evidence>
<name>A0A918EEX1_9PSEU</name>
<keyword evidence="9" id="KW-0812">Transmembrane</keyword>
<dbReference type="AlphaFoldDB" id="A0A918EEX1"/>
<feature type="transmembrane region" description="Helical" evidence="9">
    <location>
        <begin position="261"/>
        <end position="284"/>
    </location>
</feature>
<feature type="transmembrane region" description="Helical" evidence="9">
    <location>
        <begin position="96"/>
        <end position="114"/>
    </location>
</feature>
<feature type="transmembrane region" description="Helical" evidence="9">
    <location>
        <begin position="121"/>
        <end position="145"/>
    </location>
</feature>
<evidence type="ECO:0000256" key="4">
    <source>
        <dbReference type="ARBA" id="ARBA00022679"/>
    </source>
</evidence>
<evidence type="ECO:0000256" key="5">
    <source>
        <dbReference type="ARBA" id="ARBA00022741"/>
    </source>
</evidence>
<reference evidence="11" key="1">
    <citation type="journal article" date="2014" name="Int. J. Syst. Evol. Microbiol.">
        <title>Complete genome sequence of Corynebacterium casei LMG S-19264T (=DSM 44701T), isolated from a smear-ripened cheese.</title>
        <authorList>
            <consortium name="US DOE Joint Genome Institute (JGI-PGF)"/>
            <person name="Walter F."/>
            <person name="Albersmeier A."/>
            <person name="Kalinowski J."/>
            <person name="Ruckert C."/>
        </authorList>
    </citation>
    <scope>NUCLEOTIDE SEQUENCE</scope>
    <source>
        <strain evidence="11">JCM 3313</strain>
    </source>
</reference>
<dbReference type="SUPFAM" id="SSF55874">
    <property type="entry name" value="ATPase domain of HSP90 chaperone/DNA topoisomerase II/histidine kinase"/>
    <property type="match status" value="1"/>
</dbReference>
<organism evidence="11 12">
    <name type="scientific">Saccharothrix coeruleofusca</name>
    <dbReference type="NCBI Taxonomy" id="33919"/>
    <lineage>
        <taxon>Bacteria</taxon>
        <taxon>Bacillati</taxon>
        <taxon>Actinomycetota</taxon>
        <taxon>Actinomycetes</taxon>
        <taxon>Pseudonocardiales</taxon>
        <taxon>Pseudonocardiaceae</taxon>
        <taxon>Saccharothrix</taxon>
    </lineage>
</organism>
<dbReference type="GO" id="GO:0005524">
    <property type="term" value="F:ATP binding"/>
    <property type="evidence" value="ECO:0007669"/>
    <property type="project" value="UniProtKB-KW"/>
</dbReference>
<dbReference type="Gene3D" id="1.20.5.1930">
    <property type="match status" value="1"/>
</dbReference>
<keyword evidence="8" id="KW-0902">Two-component regulatory system</keyword>
<keyword evidence="4" id="KW-0808">Transferase</keyword>
<dbReference type="InterPro" id="IPR003594">
    <property type="entry name" value="HATPase_dom"/>
</dbReference>
<evidence type="ECO:0000256" key="8">
    <source>
        <dbReference type="ARBA" id="ARBA00023012"/>
    </source>
</evidence>
<dbReference type="Proteomes" id="UP000639606">
    <property type="component" value="Unassembled WGS sequence"/>
</dbReference>
<feature type="transmembrane region" description="Helical" evidence="9">
    <location>
        <begin position="40"/>
        <end position="57"/>
    </location>
</feature>
<dbReference type="GO" id="GO:0016020">
    <property type="term" value="C:membrane"/>
    <property type="evidence" value="ECO:0007669"/>
    <property type="project" value="InterPro"/>
</dbReference>
<dbReference type="PANTHER" id="PTHR24421:SF10">
    <property type="entry name" value="NITRATE_NITRITE SENSOR PROTEIN NARQ"/>
    <property type="match status" value="1"/>
</dbReference>
<keyword evidence="5" id="KW-0547">Nucleotide-binding</keyword>
<comment type="caution">
    <text evidence="11">The sequence shown here is derived from an EMBL/GenBank/DDBJ whole genome shotgun (WGS) entry which is preliminary data.</text>
</comment>